<dbReference type="PANTHER" id="PTHR11785:SF512">
    <property type="entry name" value="SOBREMESA, ISOFORM B"/>
    <property type="match status" value="1"/>
</dbReference>
<evidence type="ECO:0000256" key="4">
    <source>
        <dbReference type="ARBA" id="ARBA00023136"/>
    </source>
</evidence>
<reference evidence="8" key="1">
    <citation type="submission" date="2012-12" db="EMBL/GenBank/DDBJ databases">
        <authorList>
            <person name="Hellsten U."/>
            <person name="Grimwood J."/>
            <person name="Chapman J.A."/>
            <person name="Shapiro H."/>
            <person name="Aerts A."/>
            <person name="Otillar R.P."/>
            <person name="Terry A.Y."/>
            <person name="Boore J.L."/>
            <person name="Simakov O."/>
            <person name="Marletaz F."/>
            <person name="Cho S.-J."/>
            <person name="Edsinger-Gonzales E."/>
            <person name="Havlak P."/>
            <person name="Kuo D.-H."/>
            <person name="Larsson T."/>
            <person name="Lv J."/>
            <person name="Arendt D."/>
            <person name="Savage R."/>
            <person name="Osoegawa K."/>
            <person name="de Jong P."/>
            <person name="Lindberg D.R."/>
            <person name="Seaver E.C."/>
            <person name="Weisblat D.A."/>
            <person name="Putnam N.H."/>
            <person name="Grigoriev I.V."/>
            <person name="Rokhsar D.S."/>
        </authorList>
    </citation>
    <scope>NUCLEOTIDE SEQUENCE</scope>
    <source>
        <strain evidence="8">I ESC-2004</strain>
    </source>
</reference>
<protein>
    <recommendedName>
        <fullName evidence="9">Amino acid permease/ SLC12A domain-containing protein</fullName>
    </recommendedName>
</protein>
<dbReference type="AlphaFoldDB" id="R7UZY6"/>
<reference evidence="6 8" key="2">
    <citation type="journal article" date="2013" name="Nature">
        <title>Insights into bilaterian evolution from three spiralian genomes.</title>
        <authorList>
            <person name="Simakov O."/>
            <person name="Marletaz F."/>
            <person name="Cho S.J."/>
            <person name="Edsinger-Gonzales E."/>
            <person name="Havlak P."/>
            <person name="Hellsten U."/>
            <person name="Kuo D.H."/>
            <person name="Larsson T."/>
            <person name="Lv J."/>
            <person name="Arendt D."/>
            <person name="Savage R."/>
            <person name="Osoegawa K."/>
            <person name="de Jong P."/>
            <person name="Grimwood J."/>
            <person name="Chapman J.A."/>
            <person name="Shapiro H."/>
            <person name="Aerts A."/>
            <person name="Otillar R.P."/>
            <person name="Terry A.Y."/>
            <person name="Boore J.L."/>
            <person name="Grigoriev I.V."/>
            <person name="Lindberg D.R."/>
            <person name="Seaver E.C."/>
            <person name="Weisblat D.A."/>
            <person name="Putnam N.H."/>
            <person name="Rokhsar D.S."/>
        </authorList>
    </citation>
    <scope>NUCLEOTIDE SEQUENCE</scope>
    <source>
        <strain evidence="6 8">I ESC-2004</strain>
    </source>
</reference>
<evidence type="ECO:0000256" key="1">
    <source>
        <dbReference type="ARBA" id="ARBA00004141"/>
    </source>
</evidence>
<evidence type="ECO:0000256" key="2">
    <source>
        <dbReference type="ARBA" id="ARBA00022692"/>
    </source>
</evidence>
<dbReference type="STRING" id="283909.R7UZY6"/>
<evidence type="ECO:0000256" key="3">
    <source>
        <dbReference type="ARBA" id="ARBA00022989"/>
    </source>
</evidence>
<name>R7UZY6_CAPTE</name>
<comment type="subcellular location">
    <subcellularLocation>
        <location evidence="1">Membrane</location>
        <topology evidence="1">Multi-pass membrane protein</topology>
    </subcellularLocation>
</comment>
<dbReference type="GO" id="GO:0015179">
    <property type="term" value="F:L-amino acid transmembrane transporter activity"/>
    <property type="evidence" value="ECO:0007669"/>
    <property type="project" value="TreeGrafter"/>
</dbReference>
<dbReference type="HOGENOM" id="CLU_007946_3_5_1"/>
<dbReference type="InterPro" id="IPR002293">
    <property type="entry name" value="AA/rel_permease1"/>
</dbReference>
<evidence type="ECO:0000256" key="5">
    <source>
        <dbReference type="SAM" id="Phobius"/>
    </source>
</evidence>
<dbReference type="OMA" id="CTCIDEL"/>
<evidence type="ECO:0000313" key="7">
    <source>
        <dbReference type="EnsemblMetazoa" id="CapteP199822"/>
    </source>
</evidence>
<dbReference type="EnsemblMetazoa" id="CapteT199822">
    <property type="protein sequence ID" value="CapteP199822"/>
    <property type="gene ID" value="CapteG199822"/>
</dbReference>
<keyword evidence="3 5" id="KW-1133">Transmembrane helix</keyword>
<feature type="transmembrane region" description="Helical" evidence="5">
    <location>
        <begin position="62"/>
        <end position="84"/>
    </location>
</feature>
<dbReference type="PANTHER" id="PTHR11785">
    <property type="entry name" value="AMINO ACID TRANSPORTER"/>
    <property type="match status" value="1"/>
</dbReference>
<feature type="transmembrane region" description="Helical" evidence="5">
    <location>
        <begin position="233"/>
        <end position="255"/>
    </location>
</feature>
<sequence length="278" mass="30851">MVDCLSHGGHTEYLSTGFENTSSDVGDIALSIYACTWAYNGWSRTSEILEELENPAKSISRVSFTSIFLVNIVYILCNVSYLTVLSPNELIASPAVAVSWAEKVIPGLAWAMPVLISISVFGSVLVTEFNYSRLIHRVARDGLFMEVFSMIHIDQLTPTPGIILSAVLSSLLVLPSDVSSLMSFYGFLVWFWHGVDFLIVIYFRAPILTAVGMLLFSIFLVLTPLITDPVIQNFYAVLVIIGSLLIYFPFIHFGCSIPGTGYFNLFFQLVLKVVPHKK</sequence>
<proteinExistence type="predicted"/>
<keyword evidence="2 5" id="KW-0812">Transmembrane</keyword>
<evidence type="ECO:0000313" key="6">
    <source>
        <dbReference type="EMBL" id="ELU11859.1"/>
    </source>
</evidence>
<dbReference type="Gene3D" id="1.20.1740.10">
    <property type="entry name" value="Amino acid/polyamine transporter I"/>
    <property type="match status" value="1"/>
</dbReference>
<dbReference type="GO" id="GO:0016020">
    <property type="term" value="C:membrane"/>
    <property type="evidence" value="ECO:0007669"/>
    <property type="project" value="UniProtKB-SubCell"/>
</dbReference>
<gene>
    <name evidence="6" type="ORF">CAPTEDRAFT_199822</name>
</gene>
<dbReference type="EMBL" id="AMQN01019879">
    <property type="status" value="NOT_ANNOTATED_CDS"/>
    <property type="molecule type" value="Genomic_DNA"/>
</dbReference>
<reference evidence="7" key="3">
    <citation type="submission" date="2015-06" db="UniProtKB">
        <authorList>
            <consortium name="EnsemblMetazoa"/>
        </authorList>
    </citation>
    <scope>IDENTIFICATION</scope>
</reference>
<evidence type="ECO:0000313" key="8">
    <source>
        <dbReference type="Proteomes" id="UP000014760"/>
    </source>
</evidence>
<feature type="transmembrane region" description="Helical" evidence="5">
    <location>
        <begin position="104"/>
        <end position="126"/>
    </location>
</feature>
<organism evidence="6">
    <name type="scientific">Capitella teleta</name>
    <name type="common">Polychaete worm</name>
    <dbReference type="NCBI Taxonomy" id="283909"/>
    <lineage>
        <taxon>Eukaryota</taxon>
        <taxon>Metazoa</taxon>
        <taxon>Spiralia</taxon>
        <taxon>Lophotrochozoa</taxon>
        <taxon>Annelida</taxon>
        <taxon>Polychaeta</taxon>
        <taxon>Sedentaria</taxon>
        <taxon>Scolecida</taxon>
        <taxon>Capitellidae</taxon>
        <taxon>Capitella</taxon>
    </lineage>
</organism>
<dbReference type="Proteomes" id="UP000014760">
    <property type="component" value="Unassembled WGS sequence"/>
</dbReference>
<dbReference type="EMBL" id="KB296369">
    <property type="protein sequence ID" value="ELU11859.1"/>
    <property type="molecule type" value="Genomic_DNA"/>
</dbReference>
<evidence type="ECO:0008006" key="9">
    <source>
        <dbReference type="Google" id="ProtNLM"/>
    </source>
</evidence>
<feature type="transmembrane region" description="Helical" evidence="5">
    <location>
        <begin position="210"/>
        <end position="227"/>
    </location>
</feature>
<keyword evidence="4 5" id="KW-0472">Membrane</keyword>
<dbReference type="InterPro" id="IPR050598">
    <property type="entry name" value="AminoAcid_Transporter"/>
</dbReference>
<dbReference type="OrthoDB" id="5982228at2759"/>
<keyword evidence="8" id="KW-1185">Reference proteome</keyword>
<dbReference type="Pfam" id="PF13520">
    <property type="entry name" value="AA_permease_2"/>
    <property type="match status" value="1"/>
</dbReference>
<accession>R7UZY6</accession>